<dbReference type="Proteomes" id="UP000246114">
    <property type="component" value="Unassembled WGS sequence"/>
</dbReference>
<dbReference type="Proteomes" id="UP000182135">
    <property type="component" value="Unassembled WGS sequence"/>
</dbReference>
<dbReference type="Pfam" id="PF02481">
    <property type="entry name" value="DNA_processg_A"/>
    <property type="match status" value="1"/>
</dbReference>
<dbReference type="GeneID" id="90544697"/>
<dbReference type="InterPro" id="IPR057666">
    <property type="entry name" value="DrpA_SLOG"/>
</dbReference>
<dbReference type="GO" id="GO:0009294">
    <property type="term" value="P:DNA-mediated transformation"/>
    <property type="evidence" value="ECO:0007669"/>
    <property type="project" value="InterPro"/>
</dbReference>
<dbReference type="PANTHER" id="PTHR43022:SF1">
    <property type="entry name" value="PROTEIN SMF"/>
    <property type="match status" value="1"/>
</dbReference>
<keyword evidence="6" id="KW-1185">Reference proteome</keyword>
<comment type="similarity">
    <text evidence="1">Belongs to the DprA/Smf family.</text>
</comment>
<evidence type="ECO:0000313" key="5">
    <source>
        <dbReference type="EMBL" id="SFF51037.1"/>
    </source>
</evidence>
<dbReference type="OrthoDB" id="9785707at2"/>
<gene>
    <name evidence="4" type="primary">dprA</name>
    <name evidence="4" type="ORF">DBY38_07280</name>
    <name evidence="5" type="ORF">SAMN04487885_101241</name>
</gene>
<dbReference type="STRING" id="1529.SAMN04487885_101241"/>
<feature type="domain" description="DprA winged helix" evidence="3">
    <location>
        <begin position="291"/>
        <end position="342"/>
    </location>
</feature>
<dbReference type="InterPro" id="IPR041614">
    <property type="entry name" value="DprA_WH"/>
</dbReference>
<proteinExistence type="inferred from homology"/>
<dbReference type="EMBL" id="QAMZ01000036">
    <property type="protein sequence ID" value="PWL53526.1"/>
    <property type="molecule type" value="Genomic_DNA"/>
</dbReference>
<reference evidence="5 6" key="1">
    <citation type="submission" date="2016-10" db="EMBL/GenBank/DDBJ databases">
        <authorList>
            <person name="de Groot N.N."/>
        </authorList>
    </citation>
    <scope>NUCLEOTIDE SEQUENCE [LARGE SCALE GENOMIC DNA]</scope>
    <source>
        <strain evidence="5 6">NLAE-zl-G419</strain>
    </source>
</reference>
<dbReference type="SUPFAM" id="SSF102405">
    <property type="entry name" value="MCP/YpsA-like"/>
    <property type="match status" value="1"/>
</dbReference>
<dbReference type="RefSeq" id="WP_027638118.1">
    <property type="nucleotide sequence ID" value="NZ_BAAACD010000019.1"/>
</dbReference>
<dbReference type="PANTHER" id="PTHR43022">
    <property type="entry name" value="PROTEIN SMF"/>
    <property type="match status" value="1"/>
</dbReference>
<dbReference type="Gene3D" id="3.40.50.450">
    <property type="match status" value="1"/>
</dbReference>
<feature type="domain" description="Smf/DprA SLOG" evidence="2">
    <location>
        <begin position="72"/>
        <end position="278"/>
    </location>
</feature>
<reference evidence="4 7" key="2">
    <citation type="submission" date="2018-03" db="EMBL/GenBank/DDBJ databases">
        <title>The uncultured portion of the human microbiome is neutrally assembled.</title>
        <authorList>
            <person name="Jeraldo P."/>
            <person name="Boardman L."/>
            <person name="White B.A."/>
            <person name="Nelson H."/>
            <person name="Goldenfeld N."/>
            <person name="Chia N."/>
        </authorList>
    </citation>
    <scope>NUCLEOTIDE SEQUENCE [LARGE SCALE GENOMIC DNA]</scope>
    <source>
        <strain evidence="4">CIM:MAG 903</strain>
    </source>
</reference>
<evidence type="ECO:0000313" key="7">
    <source>
        <dbReference type="Proteomes" id="UP000246114"/>
    </source>
</evidence>
<evidence type="ECO:0000259" key="2">
    <source>
        <dbReference type="Pfam" id="PF02481"/>
    </source>
</evidence>
<dbReference type="EMBL" id="FOOE01000001">
    <property type="protein sequence ID" value="SFF51037.1"/>
    <property type="molecule type" value="Genomic_DNA"/>
</dbReference>
<evidence type="ECO:0000256" key="1">
    <source>
        <dbReference type="ARBA" id="ARBA00006525"/>
    </source>
</evidence>
<dbReference type="AlphaFoldDB" id="A0A1I2JCY6"/>
<dbReference type="Gene3D" id="1.10.10.10">
    <property type="entry name" value="Winged helix-like DNA-binding domain superfamily/Winged helix DNA-binding domain"/>
    <property type="match status" value="1"/>
</dbReference>
<dbReference type="eggNOG" id="COG0758">
    <property type="taxonomic scope" value="Bacteria"/>
</dbReference>
<evidence type="ECO:0000259" key="3">
    <source>
        <dbReference type="Pfam" id="PF17782"/>
    </source>
</evidence>
<accession>A0A1I2JCY6</accession>
<protein>
    <submittedName>
        <fullName evidence="5">DNA processing protein</fullName>
    </submittedName>
    <submittedName>
        <fullName evidence="4">DNA-protecting protein DprA</fullName>
    </submittedName>
</protein>
<name>A0A1I2JCY6_9CLOT</name>
<dbReference type="Pfam" id="PF17782">
    <property type="entry name" value="WHD_DprA"/>
    <property type="match status" value="1"/>
</dbReference>
<evidence type="ECO:0000313" key="4">
    <source>
        <dbReference type="EMBL" id="PWL53526.1"/>
    </source>
</evidence>
<dbReference type="NCBIfam" id="TIGR00732">
    <property type="entry name" value="dprA"/>
    <property type="match status" value="1"/>
</dbReference>
<sequence>MNKEELTFALCPMSNQAKWELINQYETVEGIWNNIYSNEKNKRLEKLKEYYYDDYIKETKKYLDDNDISVSIYKGENYPRKLCEINNAPPVMFYKGEISILDEMKTIAIVGARNCTTYGEDFTKALMNYLSNFEINIISGGAIGIDSLSHKYALKYGLKTTAVFGCGIDVIYPKINYRLFQDIAKKGVILSEFHPRTKPFSYNFPIRNRIISGLSSGVIAVEGGEKSGTIITAKEALSQGKTVFALPGSFFSKNSIGCNKIIKEGAIPIVSMEDIALELGLEKKKNIKSIRDKNRNKIFNIISDNPISIDELIRLANIDITMLYELLFELQLDNSILCLSGNYYVRNI</sequence>
<evidence type="ECO:0000313" key="6">
    <source>
        <dbReference type="Proteomes" id="UP000182135"/>
    </source>
</evidence>
<organism evidence="5 6">
    <name type="scientific">Clostridium cadaveris</name>
    <dbReference type="NCBI Taxonomy" id="1529"/>
    <lineage>
        <taxon>Bacteria</taxon>
        <taxon>Bacillati</taxon>
        <taxon>Bacillota</taxon>
        <taxon>Clostridia</taxon>
        <taxon>Eubacteriales</taxon>
        <taxon>Clostridiaceae</taxon>
        <taxon>Clostridium</taxon>
    </lineage>
</organism>
<dbReference type="InterPro" id="IPR036388">
    <property type="entry name" value="WH-like_DNA-bd_sf"/>
</dbReference>
<dbReference type="InterPro" id="IPR003488">
    <property type="entry name" value="DprA"/>
</dbReference>